<comment type="caution">
    <text evidence="1">The sequence shown here is derived from an EMBL/GenBank/DDBJ whole genome shotgun (WGS) entry which is preliminary data.</text>
</comment>
<accession>A0A2P4XHD2</accession>
<gene>
    <name evidence="1" type="ORF">PHPALM_19455</name>
</gene>
<dbReference type="EMBL" id="NCKW01010871">
    <property type="protein sequence ID" value="POM64944.1"/>
    <property type="molecule type" value="Genomic_DNA"/>
</dbReference>
<evidence type="ECO:0000313" key="1">
    <source>
        <dbReference type="EMBL" id="POM64944.1"/>
    </source>
</evidence>
<protein>
    <recommendedName>
        <fullName evidence="3">Bzip transcription factor</fullName>
    </recommendedName>
</protein>
<evidence type="ECO:0008006" key="3">
    <source>
        <dbReference type="Google" id="ProtNLM"/>
    </source>
</evidence>
<keyword evidence="2" id="KW-1185">Reference proteome</keyword>
<sequence>MSNNILLGKRRGLEELVEQWRQYSTYFDNIELQLGHVAKLSAKFTWAYSTLSVTITDTTLVHLFPHLQIGTKDNKLACVRSKLQGQRLVLPHRVCFEWDEDAKRVTQLETVVDFISPLLHVLGSLQDVVMVLKDARITPDCAIGDIGKEDP</sequence>
<reference evidence="1 2" key="1">
    <citation type="journal article" date="2017" name="Genome Biol. Evol.">
        <title>Phytophthora megakarya and P. palmivora, closely related causal agents of cacao black pod rot, underwent increases in genome sizes and gene numbers by different mechanisms.</title>
        <authorList>
            <person name="Ali S.S."/>
            <person name="Shao J."/>
            <person name="Lary D.J."/>
            <person name="Kronmiller B."/>
            <person name="Shen D."/>
            <person name="Strem M.D."/>
            <person name="Amoako-Attah I."/>
            <person name="Akrofi A.Y."/>
            <person name="Begoude B.A."/>
            <person name="Ten Hoopen G.M."/>
            <person name="Coulibaly K."/>
            <person name="Kebe B.I."/>
            <person name="Melnick R.L."/>
            <person name="Guiltinan M.J."/>
            <person name="Tyler B.M."/>
            <person name="Meinhardt L.W."/>
            <person name="Bailey B.A."/>
        </authorList>
    </citation>
    <scope>NUCLEOTIDE SEQUENCE [LARGE SCALE GENOMIC DNA]</scope>
    <source>
        <strain evidence="2">sbr112.9</strain>
    </source>
</reference>
<dbReference type="Proteomes" id="UP000237271">
    <property type="component" value="Unassembled WGS sequence"/>
</dbReference>
<dbReference type="AlphaFoldDB" id="A0A2P4XHD2"/>
<evidence type="ECO:0000313" key="2">
    <source>
        <dbReference type="Proteomes" id="UP000237271"/>
    </source>
</evidence>
<name>A0A2P4XHD2_9STRA</name>
<organism evidence="1 2">
    <name type="scientific">Phytophthora palmivora</name>
    <dbReference type="NCBI Taxonomy" id="4796"/>
    <lineage>
        <taxon>Eukaryota</taxon>
        <taxon>Sar</taxon>
        <taxon>Stramenopiles</taxon>
        <taxon>Oomycota</taxon>
        <taxon>Peronosporomycetes</taxon>
        <taxon>Peronosporales</taxon>
        <taxon>Peronosporaceae</taxon>
        <taxon>Phytophthora</taxon>
    </lineage>
</organism>
<dbReference type="OrthoDB" id="109488at2759"/>
<proteinExistence type="predicted"/>